<dbReference type="OrthoDB" id="799853at2"/>
<evidence type="ECO:0000313" key="2">
    <source>
        <dbReference type="Proteomes" id="UP000318815"/>
    </source>
</evidence>
<evidence type="ECO:0008006" key="3">
    <source>
        <dbReference type="Google" id="ProtNLM"/>
    </source>
</evidence>
<accession>A0A5C6LTU4</accession>
<dbReference type="EMBL" id="VOHS01000011">
    <property type="protein sequence ID" value="TWV99929.1"/>
    <property type="molecule type" value="Genomic_DNA"/>
</dbReference>
<dbReference type="Gene3D" id="2.130.10.10">
    <property type="entry name" value="YVTN repeat-like/Quinoprotein amine dehydrogenase"/>
    <property type="match status" value="1"/>
</dbReference>
<sequence>MEDGKARLWIGSDDGALTRYNLTEEKLDYYFRKTEKLPDLRVLFTDSKGRVWVGQSGLYRFHELHNEFELYTHAGGLGTVS</sequence>
<dbReference type="AlphaFoldDB" id="A0A5C6LTU4"/>
<dbReference type="Proteomes" id="UP000318815">
    <property type="component" value="Unassembled WGS sequence"/>
</dbReference>
<comment type="caution">
    <text evidence="1">The sequence shown here is derived from an EMBL/GenBank/DDBJ whole genome shotgun (WGS) entry which is preliminary data.</text>
</comment>
<keyword evidence="2" id="KW-1185">Reference proteome</keyword>
<dbReference type="InterPro" id="IPR015943">
    <property type="entry name" value="WD40/YVTN_repeat-like_dom_sf"/>
</dbReference>
<organism evidence="1 2">
    <name type="scientific">Chitinophaga pinensis</name>
    <dbReference type="NCBI Taxonomy" id="79329"/>
    <lineage>
        <taxon>Bacteria</taxon>
        <taxon>Pseudomonadati</taxon>
        <taxon>Bacteroidota</taxon>
        <taxon>Chitinophagia</taxon>
        <taxon>Chitinophagales</taxon>
        <taxon>Chitinophagaceae</taxon>
        <taxon>Chitinophaga</taxon>
    </lineage>
</organism>
<dbReference type="RefSeq" id="WP_146305532.1">
    <property type="nucleotide sequence ID" value="NZ_VOHS01000011.1"/>
</dbReference>
<reference evidence="1 2" key="1">
    <citation type="submission" date="2019-08" db="EMBL/GenBank/DDBJ databases">
        <title>Whole genome sequencing of chitin degrading bacteria Chitinophaga pinensis YS16.</title>
        <authorList>
            <person name="Singh R.P."/>
            <person name="Manchanda G."/>
            <person name="Maurya I.K."/>
            <person name="Joshi N.K."/>
            <person name="Srivastava A.K."/>
        </authorList>
    </citation>
    <scope>NUCLEOTIDE SEQUENCE [LARGE SCALE GENOMIC DNA]</scope>
    <source>
        <strain evidence="1 2">YS-16</strain>
    </source>
</reference>
<protein>
    <recommendedName>
        <fullName evidence="3">Hybrid sensor histidine kinase/response regulator</fullName>
    </recommendedName>
</protein>
<proteinExistence type="predicted"/>
<name>A0A5C6LTU4_9BACT</name>
<evidence type="ECO:0000313" key="1">
    <source>
        <dbReference type="EMBL" id="TWV99929.1"/>
    </source>
</evidence>
<gene>
    <name evidence="1" type="ORF">FEF09_13075</name>
</gene>